<dbReference type="AlphaFoldDB" id="A0A401QEH5"/>
<keyword evidence="1" id="KW-1133">Transmembrane helix</keyword>
<reference evidence="2 3" key="1">
    <citation type="journal article" date="2018" name="Nat. Ecol. Evol.">
        <title>Shark genomes provide insights into elasmobranch evolution and the origin of vertebrates.</title>
        <authorList>
            <person name="Hara Y"/>
            <person name="Yamaguchi K"/>
            <person name="Onimaru K"/>
            <person name="Kadota M"/>
            <person name="Koyanagi M"/>
            <person name="Keeley SD"/>
            <person name="Tatsumi K"/>
            <person name="Tanaka K"/>
            <person name="Motone F"/>
            <person name="Kageyama Y"/>
            <person name="Nozu R"/>
            <person name="Adachi N"/>
            <person name="Nishimura O"/>
            <person name="Nakagawa R"/>
            <person name="Tanegashima C"/>
            <person name="Kiyatake I"/>
            <person name="Matsumoto R"/>
            <person name="Murakumo K"/>
            <person name="Nishida K"/>
            <person name="Terakita A"/>
            <person name="Kuratani S"/>
            <person name="Sato K"/>
            <person name="Hyodo S Kuraku.S."/>
        </authorList>
    </citation>
    <scope>NUCLEOTIDE SEQUENCE [LARGE SCALE GENOMIC DNA]</scope>
</reference>
<dbReference type="EMBL" id="BFAA01043332">
    <property type="protein sequence ID" value="GCB83785.1"/>
    <property type="molecule type" value="Genomic_DNA"/>
</dbReference>
<evidence type="ECO:0000256" key="1">
    <source>
        <dbReference type="SAM" id="Phobius"/>
    </source>
</evidence>
<feature type="transmembrane region" description="Helical" evidence="1">
    <location>
        <begin position="7"/>
        <end position="26"/>
    </location>
</feature>
<accession>A0A401QEH5</accession>
<dbReference type="OMA" id="SWAGHWV"/>
<feature type="transmembrane region" description="Helical" evidence="1">
    <location>
        <begin position="51"/>
        <end position="69"/>
    </location>
</feature>
<keyword evidence="3" id="KW-1185">Reference proteome</keyword>
<sequence length="70" mass="8310">NFLVCLINLIFGLLSVFYLTYLGSFFDIDVEEEVEEEGYGMTFTLQKWQELSWAGHWVTFALWVFYRLLG</sequence>
<protein>
    <submittedName>
        <fullName evidence="2">Uncharacterized protein</fullName>
    </submittedName>
</protein>
<dbReference type="Proteomes" id="UP000288216">
    <property type="component" value="Unassembled WGS sequence"/>
</dbReference>
<keyword evidence="1" id="KW-0472">Membrane</keyword>
<comment type="caution">
    <text evidence="2">The sequence shown here is derived from an EMBL/GenBank/DDBJ whole genome shotgun (WGS) entry which is preliminary data.</text>
</comment>
<feature type="non-terminal residue" evidence="2">
    <location>
        <position position="1"/>
    </location>
</feature>
<evidence type="ECO:0000313" key="2">
    <source>
        <dbReference type="EMBL" id="GCB83785.1"/>
    </source>
</evidence>
<evidence type="ECO:0000313" key="3">
    <source>
        <dbReference type="Proteomes" id="UP000288216"/>
    </source>
</evidence>
<organism evidence="2 3">
    <name type="scientific">Scyliorhinus torazame</name>
    <name type="common">Cloudy catshark</name>
    <name type="synonym">Catulus torazame</name>
    <dbReference type="NCBI Taxonomy" id="75743"/>
    <lineage>
        <taxon>Eukaryota</taxon>
        <taxon>Metazoa</taxon>
        <taxon>Chordata</taxon>
        <taxon>Craniata</taxon>
        <taxon>Vertebrata</taxon>
        <taxon>Chondrichthyes</taxon>
        <taxon>Elasmobranchii</taxon>
        <taxon>Galeomorphii</taxon>
        <taxon>Galeoidea</taxon>
        <taxon>Carcharhiniformes</taxon>
        <taxon>Scyliorhinidae</taxon>
        <taxon>Scyliorhinus</taxon>
    </lineage>
</organism>
<keyword evidence="1" id="KW-0812">Transmembrane</keyword>
<dbReference type="OrthoDB" id="5968863at2759"/>
<proteinExistence type="predicted"/>
<gene>
    <name evidence="2" type="ORF">scyTo_0024324</name>
</gene>
<dbReference type="STRING" id="75743.A0A401QEH5"/>
<name>A0A401QEH5_SCYTO</name>